<dbReference type="SUPFAM" id="SSF53649">
    <property type="entry name" value="Alkaline phosphatase-like"/>
    <property type="match status" value="1"/>
</dbReference>
<evidence type="ECO:0000313" key="4">
    <source>
        <dbReference type="EMBL" id="OAM90792.1"/>
    </source>
</evidence>
<feature type="chain" id="PRO_5008089084" evidence="1">
    <location>
        <begin position="21"/>
        <end position="708"/>
    </location>
</feature>
<keyword evidence="1" id="KW-0732">Signal</keyword>
<comment type="caution">
    <text evidence="4">The sequence shown here is derived from an EMBL/GenBank/DDBJ whole genome shotgun (WGS) entry which is preliminary data.</text>
</comment>
<sequence>MKKSPAAVLALAATAAAASAAPGDAPLPPPRPNIIFILADDLGYGDLGSFFQNARRDSGDRAAPWHATPKLDRMAAGGARLTHHYCAAPVCAPSRASFLSGRSQGHANVRDNQFDKALDANHTVGTILQRAGYATAAIGKWGLQGDGEAPGWPAHPLNRGFDYYYGCIRHIDGHEHYPKEQPRFAKKAAARGPVRLWENHADVTAALDKCYTTDLYTARAKRWIVDHKKSAPGKPFFIYLAYDTPHAVLELPAQPYPDGGGLRGGVQWLGTPGRMINTALGEPDSWTHPDYANATYDHDRNPATPEIPWPEVNKRHATSVRRIDDAVGDLLQTLDDLGIAQSTLVVFTSDNGPAAESYLEDEYTPEFFSSFGPFDGLKRDTLEGGLRVPAIALWPGRIAAGRELAAPCAMWDWLPTFANLAGLPPPANTDGVSLVPALVGGGENDARQRSPYLYFEYNYKGRTPPYTTFEPGRRGRFRGQMQAIRLGDLMALRYDIKDARDDFEIYDVAHDPKQTRDLSLDPARAALQAHFKMLALQSRRPDSSAPRPYDDALVPALDPPPVNLAPGLAWRCFEGAFPWVPDATALKTARAGRAAVPDSAPLPRGRAAALEFHGYLRAPAGGEYTFALDTDAGAVLRLHHATLIDADFGHAPGAEKTASARLQAGLHPFTLTCRADGGDEPRLALRWHGPGFDWQPIPADAFSSAPEE</sequence>
<proteinExistence type="predicted"/>
<dbReference type="PROSITE" id="PS50835">
    <property type="entry name" value="IG_LIKE"/>
    <property type="match status" value="1"/>
</dbReference>
<dbReference type="InterPro" id="IPR037524">
    <property type="entry name" value="PA14/GLEYA"/>
</dbReference>
<dbReference type="PANTHER" id="PTHR43751">
    <property type="entry name" value="SULFATASE"/>
    <property type="match status" value="1"/>
</dbReference>
<dbReference type="AlphaFoldDB" id="A0A178ILL7"/>
<dbReference type="SMART" id="SM00758">
    <property type="entry name" value="PA14"/>
    <property type="match status" value="1"/>
</dbReference>
<name>A0A178ILL7_9BACT</name>
<reference evidence="4 5" key="1">
    <citation type="submission" date="2016-01" db="EMBL/GenBank/DDBJ databases">
        <title>High potential of lignocellulose degradation of a new Verrucomicrobia species.</title>
        <authorList>
            <person name="Wang Y."/>
            <person name="Shi Y."/>
            <person name="Qiu Z."/>
            <person name="Liu S."/>
            <person name="Yang H."/>
        </authorList>
    </citation>
    <scope>NUCLEOTIDE SEQUENCE [LARGE SCALE GENOMIC DNA]</scope>
    <source>
        <strain evidence="4 5">TSB47</strain>
    </source>
</reference>
<dbReference type="STRING" id="1184151.AW736_06295"/>
<accession>A0A178ILL7</accession>
<dbReference type="InterPro" id="IPR052701">
    <property type="entry name" value="GAG_Ulvan_Degrading_Sulfatases"/>
</dbReference>
<feature type="domain" description="Ig-like" evidence="2">
    <location>
        <begin position="652"/>
        <end position="708"/>
    </location>
</feature>
<dbReference type="Gene3D" id="3.40.720.10">
    <property type="entry name" value="Alkaline Phosphatase, subunit A"/>
    <property type="match status" value="1"/>
</dbReference>
<evidence type="ECO:0000259" key="3">
    <source>
        <dbReference type="PROSITE" id="PS51820"/>
    </source>
</evidence>
<dbReference type="Pfam" id="PF00884">
    <property type="entry name" value="Sulfatase"/>
    <property type="match status" value="1"/>
</dbReference>
<dbReference type="SUPFAM" id="SSF56988">
    <property type="entry name" value="Anthrax protective antigen"/>
    <property type="match status" value="1"/>
</dbReference>
<dbReference type="PROSITE" id="PS51820">
    <property type="entry name" value="PA14"/>
    <property type="match status" value="1"/>
</dbReference>
<feature type="domain" description="PA14" evidence="3">
    <location>
        <begin position="563"/>
        <end position="701"/>
    </location>
</feature>
<gene>
    <name evidence="4" type="ORF">AW736_06295</name>
</gene>
<keyword evidence="5" id="KW-1185">Reference proteome</keyword>
<feature type="signal peptide" evidence="1">
    <location>
        <begin position="1"/>
        <end position="20"/>
    </location>
</feature>
<evidence type="ECO:0000313" key="5">
    <source>
        <dbReference type="Proteomes" id="UP000078486"/>
    </source>
</evidence>
<dbReference type="PANTHER" id="PTHR43751:SF3">
    <property type="entry name" value="SULFATASE N-TERMINAL DOMAIN-CONTAINING PROTEIN"/>
    <property type="match status" value="1"/>
</dbReference>
<dbReference type="RefSeq" id="WP_068769346.1">
    <property type="nucleotide sequence ID" value="NZ_CP109796.1"/>
</dbReference>
<evidence type="ECO:0000256" key="1">
    <source>
        <dbReference type="SAM" id="SignalP"/>
    </source>
</evidence>
<organism evidence="4 5">
    <name type="scientific">Termitidicoccus mucosus</name>
    <dbReference type="NCBI Taxonomy" id="1184151"/>
    <lineage>
        <taxon>Bacteria</taxon>
        <taxon>Pseudomonadati</taxon>
        <taxon>Verrucomicrobiota</taxon>
        <taxon>Opitutia</taxon>
        <taxon>Opitutales</taxon>
        <taxon>Opitutaceae</taxon>
        <taxon>Termitidicoccus</taxon>
    </lineage>
</organism>
<dbReference type="InterPro" id="IPR011658">
    <property type="entry name" value="PA14_dom"/>
</dbReference>
<dbReference type="OrthoDB" id="9762324at2"/>
<dbReference type="InterPro" id="IPR000917">
    <property type="entry name" value="Sulfatase_N"/>
</dbReference>
<dbReference type="InterPro" id="IPR017850">
    <property type="entry name" value="Alkaline_phosphatase_core_sf"/>
</dbReference>
<dbReference type="Pfam" id="PF07691">
    <property type="entry name" value="PA14"/>
    <property type="match status" value="1"/>
</dbReference>
<dbReference type="InterPro" id="IPR007110">
    <property type="entry name" value="Ig-like_dom"/>
</dbReference>
<dbReference type="Proteomes" id="UP000078486">
    <property type="component" value="Unassembled WGS sequence"/>
</dbReference>
<evidence type="ECO:0000259" key="2">
    <source>
        <dbReference type="PROSITE" id="PS50835"/>
    </source>
</evidence>
<dbReference type="Gene3D" id="2.60.120.380">
    <property type="match status" value="1"/>
</dbReference>
<dbReference type="EMBL" id="LRRQ01000048">
    <property type="protein sequence ID" value="OAM90792.1"/>
    <property type="molecule type" value="Genomic_DNA"/>
</dbReference>
<protein>
    <submittedName>
        <fullName evidence="4">Sulfatase</fullName>
    </submittedName>
</protein>